<dbReference type="PATRIC" id="fig|883079.3.peg.3577"/>
<protein>
    <submittedName>
        <fullName evidence="1">Uncharacterized protein</fullName>
    </submittedName>
</protein>
<reference evidence="1 2" key="1">
    <citation type="submission" date="2012-04" db="EMBL/GenBank/DDBJ databases">
        <title>The Genome Sequence of Afipia clevelandensis ATCC 49720.</title>
        <authorList>
            <consortium name="The Broad Institute Genome Sequencing Platform"/>
            <person name="Earl A."/>
            <person name="Ward D."/>
            <person name="Feldgarden M."/>
            <person name="Gevers D."/>
            <person name="Huys G."/>
            <person name="Walker B."/>
            <person name="Young S.K."/>
            <person name="Zeng Q."/>
            <person name="Gargeya S."/>
            <person name="Fitzgerald M."/>
            <person name="Haas B."/>
            <person name="Abouelleil A."/>
            <person name="Alvarado L."/>
            <person name="Arachchi H.M."/>
            <person name="Berlin A."/>
            <person name="Chapman S.B."/>
            <person name="Goldberg J."/>
            <person name="Griggs A."/>
            <person name="Gujja S."/>
            <person name="Hansen M."/>
            <person name="Howarth C."/>
            <person name="Imamovic A."/>
            <person name="Larimer J."/>
            <person name="McCowen C."/>
            <person name="Montmayeur A."/>
            <person name="Murphy C."/>
            <person name="Neiman D."/>
            <person name="Pearson M."/>
            <person name="Priest M."/>
            <person name="Roberts A."/>
            <person name="Saif S."/>
            <person name="Shea T."/>
            <person name="Sisk P."/>
            <person name="Sykes S."/>
            <person name="Wortman J."/>
            <person name="Nusbaum C."/>
            <person name="Birren B."/>
        </authorList>
    </citation>
    <scope>NUCLEOTIDE SEQUENCE [LARGE SCALE GENOMIC DNA]</scope>
    <source>
        <strain evidence="1 2">ATCC 49720</strain>
    </source>
</reference>
<evidence type="ECO:0000313" key="2">
    <source>
        <dbReference type="Proteomes" id="UP000001095"/>
    </source>
</evidence>
<dbReference type="Proteomes" id="UP000001095">
    <property type="component" value="Unassembled WGS sequence"/>
</dbReference>
<dbReference type="OrthoDB" id="7933758at2"/>
<sequence length="60" mass="7051">MRETEIHDYARQLLEMHGPQAIAKVAQRAVECEEHGQTERAKEWRHVEDALKMMRGPHQS</sequence>
<dbReference type="HOGENOM" id="CLU_189216_1_0_5"/>
<proteinExistence type="predicted"/>
<dbReference type="EMBL" id="AGWY01000013">
    <property type="protein sequence ID" value="EKS33457.1"/>
    <property type="molecule type" value="Genomic_DNA"/>
</dbReference>
<dbReference type="RefSeq" id="WP_002714368.1">
    <property type="nucleotide sequence ID" value="NZ_KB375281.1"/>
</dbReference>
<gene>
    <name evidence="1" type="ORF">HMPREF9696_03498</name>
</gene>
<keyword evidence="2" id="KW-1185">Reference proteome</keyword>
<organism evidence="1 2">
    <name type="scientific">Afipia clevelandensis ATCC 49720</name>
    <dbReference type="NCBI Taxonomy" id="883079"/>
    <lineage>
        <taxon>Bacteria</taxon>
        <taxon>Pseudomonadati</taxon>
        <taxon>Pseudomonadota</taxon>
        <taxon>Alphaproteobacteria</taxon>
        <taxon>Hyphomicrobiales</taxon>
        <taxon>Nitrobacteraceae</taxon>
        <taxon>Afipia</taxon>
    </lineage>
</organism>
<comment type="caution">
    <text evidence="1">The sequence shown here is derived from an EMBL/GenBank/DDBJ whole genome shotgun (WGS) entry which is preliminary data.</text>
</comment>
<accession>K8NSY0</accession>
<dbReference type="AlphaFoldDB" id="K8NSY0"/>
<name>K8NSY0_9BRAD</name>
<evidence type="ECO:0000313" key="1">
    <source>
        <dbReference type="EMBL" id="EKS33457.1"/>
    </source>
</evidence>